<evidence type="ECO:0000256" key="3">
    <source>
        <dbReference type="ARBA" id="ARBA00023004"/>
    </source>
</evidence>
<dbReference type="PROSITE" id="PS51918">
    <property type="entry name" value="RADICAL_SAM"/>
    <property type="match status" value="1"/>
</dbReference>
<evidence type="ECO:0000256" key="1">
    <source>
        <dbReference type="ARBA" id="ARBA00022691"/>
    </source>
</evidence>
<proteinExistence type="predicted"/>
<dbReference type="SFLD" id="SFLDS00029">
    <property type="entry name" value="Radical_SAM"/>
    <property type="match status" value="1"/>
</dbReference>
<keyword evidence="3" id="KW-0408">Iron</keyword>
<dbReference type="GO" id="GO:0003824">
    <property type="term" value="F:catalytic activity"/>
    <property type="evidence" value="ECO:0007669"/>
    <property type="project" value="InterPro"/>
</dbReference>
<sequence length="311" mass="32957">MTTTTEVQPGGGAAVPRLLWLDLTRKCQLHCVHCYNASGPDGSHGAMTREDWISVLDQAAATGMTHVQFIGGEPTMHPDFPALLDHALALGLWSEVFSNLVHVPDMCWDLLQRQGVTLATSYYSDHAGEHDAMTGRRSHTRTRANIAKAVSLGIPLRAGVIVGGSAQRVAEARRDLESLGVTRIGVDHVRRFGRGAQDEAPEAASLCGRCGSGRASVGPTGDVAPCVFSGWMSAGNIRDTALADILDGAAMAEANRFIRGAVGRGDCGPDQEPSCYPDNAPCQPDQNPIVPCGPDQECTPGFPSDPCGLYR</sequence>
<evidence type="ECO:0000313" key="6">
    <source>
        <dbReference type="EMBL" id="MQT01357.1"/>
    </source>
</evidence>
<dbReference type="AlphaFoldDB" id="A0A646KH86"/>
<dbReference type="GO" id="GO:0046872">
    <property type="term" value="F:metal ion binding"/>
    <property type="evidence" value="ECO:0007669"/>
    <property type="project" value="UniProtKB-KW"/>
</dbReference>
<dbReference type="CDD" id="cd01335">
    <property type="entry name" value="Radical_SAM"/>
    <property type="match status" value="1"/>
</dbReference>
<dbReference type="Pfam" id="PF04055">
    <property type="entry name" value="Radical_SAM"/>
    <property type="match status" value="1"/>
</dbReference>
<gene>
    <name evidence="6" type="ORF">FF041_14325</name>
</gene>
<dbReference type="SFLD" id="SFLDG01216">
    <property type="entry name" value="thioether_bond_formation_requi"/>
    <property type="match status" value="1"/>
</dbReference>
<protein>
    <submittedName>
        <fullName evidence="6">Radical SAM protein</fullName>
    </submittedName>
</protein>
<dbReference type="Pfam" id="PF13186">
    <property type="entry name" value="SPASM"/>
    <property type="match status" value="1"/>
</dbReference>
<keyword evidence="7" id="KW-1185">Reference proteome</keyword>
<dbReference type="SFLD" id="SFLDG01067">
    <property type="entry name" value="SPASM/twitch_domain_containing"/>
    <property type="match status" value="1"/>
</dbReference>
<dbReference type="SFLD" id="SFLDF00365">
    <property type="entry name" value="thuricin_CD_(TrnCD-like)"/>
    <property type="match status" value="1"/>
</dbReference>
<accession>A0A646KH86</accession>
<name>A0A646KH86_STRJU</name>
<dbReference type="InterPro" id="IPR023885">
    <property type="entry name" value="4Fe4S-binding_SPASM_dom"/>
</dbReference>
<dbReference type="EMBL" id="VCLA01000120">
    <property type="protein sequence ID" value="MQT01357.1"/>
    <property type="molecule type" value="Genomic_DNA"/>
</dbReference>
<feature type="domain" description="Radical SAM core" evidence="5">
    <location>
        <begin position="13"/>
        <end position="222"/>
    </location>
</feature>
<evidence type="ECO:0000313" key="7">
    <source>
        <dbReference type="Proteomes" id="UP000419138"/>
    </source>
</evidence>
<keyword evidence="1" id="KW-0949">S-adenosyl-L-methionine</keyword>
<dbReference type="SUPFAM" id="SSF102114">
    <property type="entry name" value="Radical SAM enzymes"/>
    <property type="match status" value="1"/>
</dbReference>
<dbReference type="InterPro" id="IPR058240">
    <property type="entry name" value="rSAM_sf"/>
</dbReference>
<reference evidence="6 7" key="1">
    <citation type="submission" date="2019-05" db="EMBL/GenBank/DDBJ databases">
        <title>Comparative genomics and metabolomics analyses of clavulanic acid producing Streptomyces species provides insight into specialized metabolism and evolution of beta-lactam biosynthetic gene clusters.</title>
        <authorList>
            <person name="Moore M.A."/>
            <person name="Cruz-Morales P."/>
            <person name="Barona Gomez F."/>
            <person name="Kapil T."/>
        </authorList>
    </citation>
    <scope>NUCLEOTIDE SEQUENCE [LARGE SCALE GENOMIC DNA]</scope>
    <source>
        <strain evidence="6 7">NRRL 5741</strain>
    </source>
</reference>
<organism evidence="6 7">
    <name type="scientific">Streptomyces jumonjinensis</name>
    <dbReference type="NCBI Taxonomy" id="1945"/>
    <lineage>
        <taxon>Bacteria</taxon>
        <taxon>Bacillati</taxon>
        <taxon>Actinomycetota</taxon>
        <taxon>Actinomycetes</taxon>
        <taxon>Kitasatosporales</taxon>
        <taxon>Streptomycetaceae</taxon>
        <taxon>Streptomyces</taxon>
    </lineage>
</organism>
<dbReference type="Proteomes" id="UP000419138">
    <property type="component" value="Unassembled WGS sequence"/>
</dbReference>
<dbReference type="InterPro" id="IPR013785">
    <property type="entry name" value="Aldolase_TIM"/>
</dbReference>
<keyword evidence="2" id="KW-0479">Metal-binding</keyword>
<dbReference type="GO" id="GO:0051536">
    <property type="term" value="F:iron-sulfur cluster binding"/>
    <property type="evidence" value="ECO:0007669"/>
    <property type="project" value="UniProtKB-KW"/>
</dbReference>
<evidence type="ECO:0000256" key="4">
    <source>
        <dbReference type="ARBA" id="ARBA00023014"/>
    </source>
</evidence>
<dbReference type="InterPro" id="IPR007197">
    <property type="entry name" value="rSAM"/>
</dbReference>
<evidence type="ECO:0000256" key="2">
    <source>
        <dbReference type="ARBA" id="ARBA00022723"/>
    </source>
</evidence>
<keyword evidence="4" id="KW-0411">Iron-sulfur</keyword>
<comment type="caution">
    <text evidence="6">The sequence shown here is derived from an EMBL/GenBank/DDBJ whole genome shotgun (WGS) entry which is preliminary data.</text>
</comment>
<evidence type="ECO:0000259" key="5">
    <source>
        <dbReference type="PROSITE" id="PS51918"/>
    </source>
</evidence>
<dbReference type="InterPro" id="IPR050377">
    <property type="entry name" value="Radical_SAM_PqqE_MftC-like"/>
</dbReference>
<dbReference type="PANTHER" id="PTHR11228:SF7">
    <property type="entry name" value="PQQA PEPTIDE CYCLASE"/>
    <property type="match status" value="1"/>
</dbReference>
<dbReference type="Gene3D" id="3.20.20.70">
    <property type="entry name" value="Aldolase class I"/>
    <property type="match status" value="1"/>
</dbReference>
<dbReference type="PANTHER" id="PTHR11228">
    <property type="entry name" value="RADICAL SAM DOMAIN PROTEIN"/>
    <property type="match status" value="1"/>
</dbReference>
<dbReference type="OrthoDB" id="9782387at2"/>
<dbReference type="SFLD" id="SFLDG01386">
    <property type="entry name" value="main_SPASM_domain-containing"/>
    <property type="match status" value="1"/>
</dbReference>